<dbReference type="Proteomes" id="UP000092461">
    <property type="component" value="Unassembled WGS sequence"/>
</dbReference>
<reference evidence="5" key="3">
    <citation type="submission" date="2020-05" db="UniProtKB">
        <authorList>
            <consortium name="EnsemblMetazoa"/>
        </authorList>
    </citation>
    <scope>IDENTIFICATION</scope>
    <source>
        <strain evidence="5">Jacobina</strain>
    </source>
</reference>
<keyword evidence="4" id="KW-0378">Hydrolase</keyword>
<dbReference type="AlphaFoldDB" id="A0A1B0CF92"/>
<evidence type="ECO:0000256" key="2">
    <source>
        <dbReference type="SAM" id="MobiDB-lite"/>
    </source>
</evidence>
<reference evidence="6" key="1">
    <citation type="submission" date="2012-05" db="EMBL/GenBank/DDBJ databases">
        <title>Whole Genome Assembly of Lutzomyia longipalpis.</title>
        <authorList>
            <person name="Richards S."/>
            <person name="Qu C."/>
            <person name="Dillon R."/>
            <person name="Worley K."/>
            <person name="Scherer S."/>
            <person name="Batterton M."/>
            <person name="Taylor A."/>
            <person name="Hawes A."/>
            <person name="Hernandez B."/>
            <person name="Kovar C."/>
            <person name="Mandapat C."/>
            <person name="Pham C."/>
            <person name="Qu C."/>
            <person name="Jing C."/>
            <person name="Bess C."/>
            <person name="Bandaranaike D."/>
            <person name="Ngo D."/>
            <person name="Ongeri F."/>
            <person name="Arias F."/>
            <person name="Lara F."/>
            <person name="Weissenberger G."/>
            <person name="Kamau G."/>
            <person name="Han H."/>
            <person name="Shen H."/>
            <person name="Dinh H."/>
            <person name="Khalil I."/>
            <person name="Jones J."/>
            <person name="Shafer J."/>
            <person name="Jayaseelan J."/>
            <person name="Quiroz J."/>
            <person name="Blankenburg K."/>
            <person name="Nguyen L."/>
            <person name="Jackson L."/>
            <person name="Francisco L."/>
            <person name="Tang L.-Y."/>
            <person name="Pu L.-L."/>
            <person name="Perales L."/>
            <person name="Lorensuhewa L."/>
            <person name="Munidasa M."/>
            <person name="Coyle M."/>
            <person name="Taylor M."/>
            <person name="Puazo M."/>
            <person name="Firestine M."/>
            <person name="Scheel M."/>
            <person name="Javaid M."/>
            <person name="Wang M."/>
            <person name="Li M."/>
            <person name="Tabassum N."/>
            <person name="Saada N."/>
            <person name="Osuji N."/>
            <person name="Aqrawi P."/>
            <person name="Fu Q."/>
            <person name="Thornton R."/>
            <person name="Raj R."/>
            <person name="Goodspeed R."/>
            <person name="Mata R."/>
            <person name="Najjar R."/>
            <person name="Gubbala S."/>
            <person name="Lee S."/>
            <person name="Denson S."/>
            <person name="Patil S."/>
            <person name="Macmil S."/>
            <person name="Qi S."/>
            <person name="Matskevitch T."/>
            <person name="Palculict T."/>
            <person name="Mathew T."/>
            <person name="Vee V."/>
            <person name="Velamala V."/>
            <person name="Korchina V."/>
            <person name="Cai W."/>
            <person name="Liu W."/>
            <person name="Dai W."/>
            <person name="Zou X."/>
            <person name="Zhu Y."/>
            <person name="Zhang Y."/>
            <person name="Wu Y.-Q."/>
            <person name="Xin Y."/>
            <person name="Nazarath L."/>
            <person name="Kovar C."/>
            <person name="Han Y."/>
            <person name="Muzny D."/>
            <person name="Gibbs R."/>
        </authorList>
    </citation>
    <scope>NUCLEOTIDE SEQUENCE [LARGE SCALE GENOMIC DNA]</scope>
    <source>
        <strain evidence="6">Jacobina</strain>
    </source>
</reference>
<dbReference type="PROSITE" id="PS00972">
    <property type="entry name" value="USP_1"/>
    <property type="match status" value="1"/>
</dbReference>
<feature type="region of interest" description="Disordered" evidence="2">
    <location>
        <begin position="677"/>
        <end position="710"/>
    </location>
</feature>
<name>A0A1B0CF92_LUTLO</name>
<reference evidence="4" key="2">
    <citation type="journal article" date="2020" name="BMC">
        <title>Leishmania infection induces a limited differential gene expression in the sand fly midgut.</title>
        <authorList>
            <person name="Coutinho-Abreu I.V."/>
            <person name="Serafim T.D."/>
            <person name="Meneses C."/>
            <person name="Kamhawi S."/>
            <person name="Oliveira F."/>
            <person name="Valenzuela J.G."/>
        </authorList>
    </citation>
    <scope>NUCLEOTIDE SEQUENCE</scope>
    <source>
        <strain evidence="4">Jacobina</strain>
        <tissue evidence="4">Midgut</tissue>
    </source>
</reference>
<protein>
    <submittedName>
        <fullName evidence="4">Putative ubiquitin carboxyl-terminal hydrolase 38</fullName>
    </submittedName>
</protein>
<dbReference type="PANTHER" id="PTHR24006:SF908">
    <property type="entry name" value="DEUBIQUITINATING APOPTOTIC INHIBITOR, ISOFORM A"/>
    <property type="match status" value="1"/>
</dbReference>
<evidence type="ECO:0000313" key="4">
    <source>
        <dbReference type="EMBL" id="MBC1178462.1"/>
    </source>
</evidence>
<dbReference type="InterPro" id="IPR028889">
    <property type="entry name" value="USP"/>
</dbReference>
<dbReference type="InterPro" id="IPR018200">
    <property type="entry name" value="USP_CS"/>
</dbReference>
<keyword evidence="6" id="KW-1185">Reference proteome</keyword>
<comment type="similarity">
    <text evidence="1">Belongs to the peptidase C19 family.</text>
</comment>
<dbReference type="GO" id="GO:0005634">
    <property type="term" value="C:nucleus"/>
    <property type="evidence" value="ECO:0007669"/>
    <property type="project" value="TreeGrafter"/>
</dbReference>
<dbReference type="PANTHER" id="PTHR24006">
    <property type="entry name" value="UBIQUITIN CARBOXYL-TERMINAL HYDROLASE"/>
    <property type="match status" value="1"/>
</dbReference>
<evidence type="ECO:0000313" key="6">
    <source>
        <dbReference type="Proteomes" id="UP000092461"/>
    </source>
</evidence>
<dbReference type="InterPro" id="IPR050164">
    <property type="entry name" value="Peptidase_C19"/>
</dbReference>
<dbReference type="Gene3D" id="3.90.70.10">
    <property type="entry name" value="Cysteine proteinases"/>
    <property type="match status" value="1"/>
</dbReference>
<dbReference type="InterPro" id="IPR001394">
    <property type="entry name" value="Peptidase_C19_UCH"/>
</dbReference>
<dbReference type="VEuPathDB" id="VectorBase:LLOJ003013"/>
<dbReference type="InterPro" id="IPR038765">
    <property type="entry name" value="Papain-like_cys_pep_sf"/>
</dbReference>
<dbReference type="Pfam" id="PF21246">
    <property type="entry name" value="Usp38-like_N"/>
    <property type="match status" value="1"/>
</dbReference>
<feature type="domain" description="USP" evidence="3">
    <location>
        <begin position="317"/>
        <end position="628"/>
    </location>
</feature>
<evidence type="ECO:0000259" key="3">
    <source>
        <dbReference type="PROSITE" id="PS50235"/>
    </source>
</evidence>
<dbReference type="VEuPathDB" id="VectorBase:LLONM1_003190"/>
<sequence>MAVKHLEKQVHQEEKVYDITSIIQILEAFNSQVQEGAALPSGNGIVHFCEHIVRELGQVQTPRDSVLIKTFKEDVAKVFQYLTEICESNSDIQEDIVTGCLKVLYSLIISPREPYEAVSVVLQFFDNSHIPRAVNWLLNNYEHSSDVALTRGFKVLCKWLQIIDFSTNLHIWIIEILNGLREKEKYDLLIDLSLEVIEPLFKRLVLPIYLPKVAPVVQRILTSIRHTPVVFHKIIGGVPGVLNILRQEKFLLWHQRIIQDLVDTFAALILTFPGYDSLYRDTELALAAFSTSPNFRMILDVPAWHAEITRNGINARVGLVNLGNTCYMNSVLQALVMTKQFSREILLFSNFLALLLHSSRPELTPRAVLHATRPPGFLPGYQQDSSEFLGHLLETLHEQEGQMRPKPLDEDVTMSEAAACLPPKSNNSLIQKTFGGKIAITYECINCGEKSTNTDTFRDISLSFPDEKTEMTQNYSVQDLLDYYCSSEKLDGANQYFCERCKRLCDGVRSIDITQAPQNLILTLKHFKYDQKYHVRAKLMHKVFHDESVALKVFTEDGYQQPATVKYILYAAVVHSGFSMDSGHYYTYAADQSCWYKFNDSFVNKCSVEDLHNLAPPNTPYILFYRMENPPEGAAACIAPEDTLPRLEELPGHLKEFIIKDNVSYCDEVKLEAQKRKSSMNVPRVPKNQRDSDDEPPPNNCGGNAISSYNGYII</sequence>
<organism evidence="5 6">
    <name type="scientific">Lutzomyia longipalpis</name>
    <name type="common">Sand fly</name>
    <dbReference type="NCBI Taxonomy" id="7200"/>
    <lineage>
        <taxon>Eukaryota</taxon>
        <taxon>Metazoa</taxon>
        <taxon>Ecdysozoa</taxon>
        <taxon>Arthropoda</taxon>
        <taxon>Hexapoda</taxon>
        <taxon>Insecta</taxon>
        <taxon>Pterygota</taxon>
        <taxon>Neoptera</taxon>
        <taxon>Endopterygota</taxon>
        <taxon>Diptera</taxon>
        <taxon>Nematocera</taxon>
        <taxon>Psychodoidea</taxon>
        <taxon>Psychodidae</taxon>
        <taxon>Lutzomyia</taxon>
        <taxon>Lutzomyia</taxon>
    </lineage>
</organism>
<dbReference type="SUPFAM" id="SSF54001">
    <property type="entry name" value="Cysteine proteinases"/>
    <property type="match status" value="1"/>
</dbReference>
<evidence type="ECO:0000256" key="1">
    <source>
        <dbReference type="ARBA" id="ARBA00009085"/>
    </source>
</evidence>
<dbReference type="InterPro" id="IPR016024">
    <property type="entry name" value="ARM-type_fold"/>
</dbReference>
<evidence type="ECO:0000313" key="5">
    <source>
        <dbReference type="EnsemblMetazoa" id="LLOJ003013-PA"/>
    </source>
</evidence>
<proteinExistence type="inferred from homology"/>
<dbReference type="EMBL" id="GITU01009759">
    <property type="protein sequence ID" value="MBC1178462.1"/>
    <property type="molecule type" value="Transcribed_RNA"/>
</dbReference>
<dbReference type="Pfam" id="PF00443">
    <property type="entry name" value="UCH"/>
    <property type="match status" value="1"/>
</dbReference>
<dbReference type="EnsemblMetazoa" id="LLOJ003013-RA">
    <property type="protein sequence ID" value="LLOJ003013-PA"/>
    <property type="gene ID" value="LLOJ003013"/>
</dbReference>
<dbReference type="SUPFAM" id="SSF48371">
    <property type="entry name" value="ARM repeat"/>
    <property type="match status" value="1"/>
</dbReference>
<dbReference type="EMBL" id="AJWK01009839">
    <property type="status" value="NOT_ANNOTATED_CDS"/>
    <property type="molecule type" value="Genomic_DNA"/>
</dbReference>
<dbReference type="GO" id="GO:0005829">
    <property type="term" value="C:cytosol"/>
    <property type="evidence" value="ECO:0007669"/>
    <property type="project" value="TreeGrafter"/>
</dbReference>
<feature type="compositionally biased region" description="Polar residues" evidence="2">
    <location>
        <begin position="701"/>
        <end position="710"/>
    </location>
</feature>
<accession>A0A1B0CF92</accession>
<dbReference type="PROSITE" id="PS50235">
    <property type="entry name" value="USP_3"/>
    <property type="match status" value="1"/>
</dbReference>
<dbReference type="GO" id="GO:0004843">
    <property type="term" value="F:cysteine-type deubiquitinase activity"/>
    <property type="evidence" value="ECO:0007669"/>
    <property type="project" value="InterPro"/>
</dbReference>
<dbReference type="GO" id="GO:0016579">
    <property type="term" value="P:protein deubiquitination"/>
    <property type="evidence" value="ECO:0007669"/>
    <property type="project" value="InterPro"/>
</dbReference>
<dbReference type="InterPro" id="IPR049407">
    <property type="entry name" value="Usp38-like_N"/>
</dbReference>